<reference evidence="1" key="1">
    <citation type="journal article" date="2015" name="Nature">
        <title>Complex archaea that bridge the gap between prokaryotes and eukaryotes.</title>
        <authorList>
            <person name="Spang A."/>
            <person name="Saw J.H."/>
            <person name="Jorgensen S.L."/>
            <person name="Zaremba-Niedzwiedzka K."/>
            <person name="Martijn J."/>
            <person name="Lind A.E."/>
            <person name="van Eijk R."/>
            <person name="Schleper C."/>
            <person name="Guy L."/>
            <person name="Ettema T.J."/>
        </authorList>
    </citation>
    <scope>NUCLEOTIDE SEQUENCE</scope>
</reference>
<sequence>MSTSPQLDDCGILRVEELRPADLKFLAFCRKLGWGKFELEVKNGEPVMAHCPVEDRKFSDR</sequence>
<comment type="caution">
    <text evidence="1">The sequence shown here is derived from an EMBL/GenBank/DDBJ whole genome shotgun (WGS) entry which is preliminary data.</text>
</comment>
<proteinExistence type="predicted"/>
<evidence type="ECO:0000313" key="1">
    <source>
        <dbReference type="EMBL" id="KKN18754.1"/>
    </source>
</evidence>
<dbReference type="EMBL" id="LAZR01003398">
    <property type="protein sequence ID" value="KKN18754.1"/>
    <property type="molecule type" value="Genomic_DNA"/>
</dbReference>
<accession>A0A0F9NLD1</accession>
<organism evidence="1">
    <name type="scientific">marine sediment metagenome</name>
    <dbReference type="NCBI Taxonomy" id="412755"/>
    <lineage>
        <taxon>unclassified sequences</taxon>
        <taxon>metagenomes</taxon>
        <taxon>ecological metagenomes</taxon>
    </lineage>
</organism>
<name>A0A0F9NLD1_9ZZZZ</name>
<dbReference type="AlphaFoldDB" id="A0A0F9NLD1"/>
<gene>
    <name evidence="1" type="ORF">LCGC14_0952580</name>
</gene>
<protein>
    <submittedName>
        <fullName evidence="1">Uncharacterized protein</fullName>
    </submittedName>
</protein>